<keyword evidence="3" id="KW-1185">Reference proteome</keyword>
<reference evidence="2 3" key="1">
    <citation type="submission" date="2014-05" db="EMBL/GenBank/DDBJ databases">
        <title>Novel Listeriaceae from food processing environments.</title>
        <authorList>
            <person name="den Bakker H.C."/>
        </authorList>
    </citation>
    <scope>NUCLEOTIDE SEQUENCE [LARGE SCALE GENOMIC DNA]</scope>
    <source>
        <strain evidence="2 3">FSL A5-0281</strain>
    </source>
</reference>
<evidence type="ECO:0000256" key="1">
    <source>
        <dbReference type="SAM" id="Phobius"/>
    </source>
</evidence>
<feature type="transmembrane region" description="Helical" evidence="1">
    <location>
        <begin position="134"/>
        <end position="154"/>
    </location>
</feature>
<organism evidence="2 3">
    <name type="scientific">Listeria booriae</name>
    <dbReference type="NCBI Taxonomy" id="1552123"/>
    <lineage>
        <taxon>Bacteria</taxon>
        <taxon>Bacillati</taxon>
        <taxon>Bacillota</taxon>
        <taxon>Bacilli</taxon>
        <taxon>Bacillales</taxon>
        <taxon>Listeriaceae</taxon>
        <taxon>Listeria</taxon>
    </lineage>
</organism>
<dbReference type="OrthoDB" id="2365065at2"/>
<feature type="transmembrane region" description="Helical" evidence="1">
    <location>
        <begin position="21"/>
        <end position="42"/>
    </location>
</feature>
<dbReference type="Proteomes" id="UP000029844">
    <property type="component" value="Unassembled WGS sequence"/>
</dbReference>
<sequence length="180" mass="20287">MKTEALSKKYKILNDKKSMQTIKIMAAVLMAVMLIVGLVLALRESVPINFTIEGIILFCIAFYILFAIHELIHGLLFWVFGNTKLHFGFKKGFLYVNCPKQLFSKWQFQIINIGPCILLTLILVILALEFPVYLVAIYVLIAAHSGFCMSDLYAMKIVARAPKKAKIKDTKDGIAIITQS</sequence>
<protein>
    <submittedName>
        <fullName evidence="2">Uncharacterized protein</fullName>
    </submittedName>
</protein>
<dbReference type="RefSeq" id="WP_036083409.1">
    <property type="nucleotide sequence ID" value="NZ_CBCSHQ010000008.1"/>
</dbReference>
<name>A0A099WFU7_9LIST</name>
<dbReference type="STRING" id="1552123.EP57_01285"/>
<evidence type="ECO:0000313" key="2">
    <source>
        <dbReference type="EMBL" id="KGL44619.1"/>
    </source>
</evidence>
<evidence type="ECO:0000313" key="3">
    <source>
        <dbReference type="Proteomes" id="UP000029844"/>
    </source>
</evidence>
<dbReference type="InterPro" id="IPR021683">
    <property type="entry name" value="DUF3267"/>
</dbReference>
<accession>A0A099WFU7</accession>
<dbReference type="eggNOG" id="ENOG5032VKF">
    <property type="taxonomic scope" value="Bacteria"/>
</dbReference>
<feature type="transmembrane region" description="Helical" evidence="1">
    <location>
        <begin position="110"/>
        <end position="128"/>
    </location>
</feature>
<keyword evidence="1" id="KW-0812">Transmembrane</keyword>
<keyword evidence="1" id="KW-1133">Transmembrane helix</keyword>
<dbReference type="Pfam" id="PF11667">
    <property type="entry name" value="DUF3267"/>
    <property type="match status" value="1"/>
</dbReference>
<dbReference type="GeneID" id="58716079"/>
<comment type="caution">
    <text evidence="2">The sequence shown here is derived from an EMBL/GenBank/DDBJ whole genome shotgun (WGS) entry which is preliminary data.</text>
</comment>
<dbReference type="EMBL" id="JNFA01000002">
    <property type="protein sequence ID" value="KGL44619.1"/>
    <property type="molecule type" value="Genomic_DNA"/>
</dbReference>
<gene>
    <name evidence="2" type="ORF">EP57_01285</name>
</gene>
<feature type="transmembrane region" description="Helical" evidence="1">
    <location>
        <begin position="54"/>
        <end position="81"/>
    </location>
</feature>
<dbReference type="AlphaFoldDB" id="A0A099WFU7"/>
<proteinExistence type="predicted"/>
<keyword evidence="1" id="KW-0472">Membrane</keyword>